<dbReference type="OrthoDB" id="9815351at2"/>
<evidence type="ECO:0000259" key="3">
    <source>
        <dbReference type="Pfam" id="PF13439"/>
    </source>
</evidence>
<protein>
    <submittedName>
        <fullName evidence="4">Glycosyltransferase</fullName>
    </submittedName>
</protein>
<dbReference type="Pfam" id="PF13439">
    <property type="entry name" value="Glyco_transf_4"/>
    <property type="match status" value="1"/>
</dbReference>
<dbReference type="PANTHER" id="PTHR45947:SF3">
    <property type="entry name" value="SULFOQUINOVOSYL TRANSFERASE SQD2"/>
    <property type="match status" value="1"/>
</dbReference>
<organism evidence="4 5">
    <name type="scientific">Pseudoduganella dura</name>
    <dbReference type="NCBI Taxonomy" id="321982"/>
    <lineage>
        <taxon>Bacteria</taxon>
        <taxon>Pseudomonadati</taxon>
        <taxon>Pseudomonadota</taxon>
        <taxon>Betaproteobacteria</taxon>
        <taxon>Burkholderiales</taxon>
        <taxon>Oxalobacteraceae</taxon>
        <taxon>Telluria group</taxon>
        <taxon>Pseudoduganella</taxon>
    </lineage>
</organism>
<dbReference type="EMBL" id="WNWM01000002">
    <property type="protein sequence ID" value="MUI12072.1"/>
    <property type="molecule type" value="Genomic_DNA"/>
</dbReference>
<accession>A0A6I3XFN7</accession>
<proteinExistence type="predicted"/>
<dbReference type="PANTHER" id="PTHR45947">
    <property type="entry name" value="SULFOQUINOVOSYL TRANSFERASE SQD2"/>
    <property type="match status" value="1"/>
</dbReference>
<dbReference type="Gene3D" id="3.40.50.2000">
    <property type="entry name" value="Glycogen Phosphorylase B"/>
    <property type="match status" value="2"/>
</dbReference>
<evidence type="ECO:0000259" key="2">
    <source>
        <dbReference type="Pfam" id="PF00534"/>
    </source>
</evidence>
<feature type="domain" description="Glycosyl transferase family 1" evidence="2">
    <location>
        <begin position="276"/>
        <end position="432"/>
    </location>
</feature>
<dbReference type="InterPro" id="IPR028098">
    <property type="entry name" value="Glyco_trans_4-like_N"/>
</dbReference>
<evidence type="ECO:0000313" key="5">
    <source>
        <dbReference type="Proteomes" id="UP000431684"/>
    </source>
</evidence>
<dbReference type="SUPFAM" id="SSF53756">
    <property type="entry name" value="UDP-Glycosyltransferase/glycogen phosphorylase"/>
    <property type="match status" value="1"/>
</dbReference>
<dbReference type="Pfam" id="PF00534">
    <property type="entry name" value="Glycos_transf_1"/>
    <property type="match status" value="1"/>
</dbReference>
<gene>
    <name evidence="4" type="ORF">GJV26_06210</name>
</gene>
<feature type="region of interest" description="Disordered" evidence="1">
    <location>
        <begin position="1"/>
        <end position="60"/>
    </location>
</feature>
<sequence>MDPAGAGHDVVDVGACVHARRSASSRSKFKEDRMQQERQPQQHPQQQPQLAPAGDTSSSVQSSPVRILQFVPEALPTFRVDVATLFGKYLPRHGVQCDVVGMPSQAVAAQQGFNRASRPSYHGSRLRRELAYGWLCLRMLLSARRGEYAAVQVRDMVTIGLLALCVARLKGIPFYYWVSYLMSEGRVERAEANLARRRTFRNYLVLLKGRAEEALLYKCVLPAADHVFVQSDAMLHYVRDRGIPAERMTPVPMGVDTELLEDRTLAPRRLPGWEHVPLIAYLGTLDKARNLERVVDALVLLRAQHPTARLLMIGNSATSSDEIELLEYAKQCGVGDAMLITGWLPSIEAWQLLAAADAAVSYIPRGRLYDVSSPTKLLEYLALGMPAVGNDIPDQQIVLQSSEAGWLTASEPAAMAEALGRILRDPEAARRRAGRGPAFIEAERSYRTIAARVAARYRALAAK</sequence>
<keyword evidence="4" id="KW-0808">Transferase</keyword>
<reference evidence="4 5" key="1">
    <citation type="submission" date="2019-11" db="EMBL/GenBank/DDBJ databases">
        <title>Draft Genome Sequences of Six Type Strains of the Genus Massilia.</title>
        <authorList>
            <person name="Miess H."/>
            <person name="Frediansyah A."/>
            <person name="Goeker M."/>
            <person name="Gross H."/>
        </authorList>
    </citation>
    <scope>NUCLEOTIDE SEQUENCE [LARGE SCALE GENOMIC DNA]</scope>
    <source>
        <strain evidence="4 5">DSM 17513</strain>
    </source>
</reference>
<dbReference type="InterPro" id="IPR050194">
    <property type="entry name" value="Glycosyltransferase_grp1"/>
</dbReference>
<dbReference type="AlphaFoldDB" id="A0A6I3XFN7"/>
<name>A0A6I3XFN7_9BURK</name>
<feature type="compositionally biased region" description="Low complexity" evidence="1">
    <location>
        <begin position="37"/>
        <end position="49"/>
    </location>
</feature>
<dbReference type="GO" id="GO:0016758">
    <property type="term" value="F:hexosyltransferase activity"/>
    <property type="evidence" value="ECO:0007669"/>
    <property type="project" value="TreeGrafter"/>
</dbReference>
<feature type="domain" description="Glycosyltransferase subfamily 4-like N-terminal" evidence="3">
    <location>
        <begin position="86"/>
        <end position="258"/>
    </location>
</feature>
<evidence type="ECO:0000313" key="4">
    <source>
        <dbReference type="EMBL" id="MUI12072.1"/>
    </source>
</evidence>
<evidence type="ECO:0000256" key="1">
    <source>
        <dbReference type="SAM" id="MobiDB-lite"/>
    </source>
</evidence>
<dbReference type="InterPro" id="IPR001296">
    <property type="entry name" value="Glyco_trans_1"/>
</dbReference>
<comment type="caution">
    <text evidence="4">The sequence shown here is derived from an EMBL/GenBank/DDBJ whole genome shotgun (WGS) entry which is preliminary data.</text>
</comment>
<keyword evidence="5" id="KW-1185">Reference proteome</keyword>
<dbReference type="Proteomes" id="UP000431684">
    <property type="component" value="Unassembled WGS sequence"/>
</dbReference>